<feature type="compositionally biased region" description="Basic residues" evidence="1">
    <location>
        <begin position="13"/>
        <end position="28"/>
    </location>
</feature>
<name>A0ABW9ATF3_9BURK</name>
<dbReference type="EMBL" id="JAQQEZ010000010">
    <property type="protein sequence ID" value="MFM0002612.1"/>
    <property type="molecule type" value="Genomic_DNA"/>
</dbReference>
<organism evidence="2 3">
    <name type="scientific">Paraburkholderia dipogonis</name>
    <dbReference type="NCBI Taxonomy" id="1211383"/>
    <lineage>
        <taxon>Bacteria</taxon>
        <taxon>Pseudomonadati</taxon>
        <taxon>Pseudomonadota</taxon>
        <taxon>Betaproteobacteria</taxon>
        <taxon>Burkholderiales</taxon>
        <taxon>Burkholderiaceae</taxon>
        <taxon>Paraburkholderia</taxon>
    </lineage>
</organism>
<gene>
    <name evidence="2" type="ORF">PQR57_16445</name>
</gene>
<comment type="caution">
    <text evidence="2">The sequence shown here is derived from an EMBL/GenBank/DDBJ whole genome shotgun (WGS) entry which is preliminary data.</text>
</comment>
<proteinExistence type="predicted"/>
<accession>A0ABW9ATF3</accession>
<feature type="compositionally biased region" description="Polar residues" evidence="1">
    <location>
        <begin position="1"/>
        <end position="10"/>
    </location>
</feature>
<feature type="region of interest" description="Disordered" evidence="1">
    <location>
        <begin position="1"/>
        <end position="73"/>
    </location>
</feature>
<sequence>MTVLRATSTPRPLPRKREHASIRSRHSRAGAVPAQTSSDDVDISGLTPAKTIQKDEAPLARRKSIQTNEGQSDSRLATLARIAALHLEIRQLTDVIALGADIELLDLMRDEVGSYSRHKAAQECRTWAEQARLTIETGLMQLDRALRPSTWDPARRDQL</sequence>
<evidence type="ECO:0000256" key="1">
    <source>
        <dbReference type="SAM" id="MobiDB-lite"/>
    </source>
</evidence>
<evidence type="ECO:0000313" key="3">
    <source>
        <dbReference type="Proteomes" id="UP001629230"/>
    </source>
</evidence>
<dbReference type="Proteomes" id="UP001629230">
    <property type="component" value="Unassembled WGS sequence"/>
</dbReference>
<reference evidence="2 3" key="1">
    <citation type="journal article" date="2024" name="Chem. Sci.">
        <title>Discovery of megapolipeptins by genome mining of a Burkholderiales bacteria collection.</title>
        <authorList>
            <person name="Paulo B.S."/>
            <person name="Recchia M.J.J."/>
            <person name="Lee S."/>
            <person name="Fergusson C.H."/>
            <person name="Romanowski S.B."/>
            <person name="Hernandez A."/>
            <person name="Krull N."/>
            <person name="Liu D.Y."/>
            <person name="Cavanagh H."/>
            <person name="Bos A."/>
            <person name="Gray C.A."/>
            <person name="Murphy B.T."/>
            <person name="Linington R.G."/>
            <person name="Eustaquio A.S."/>
        </authorList>
    </citation>
    <scope>NUCLEOTIDE SEQUENCE [LARGE SCALE GENOMIC DNA]</scope>
    <source>
        <strain evidence="2 3">RL17-350-BIC-A</strain>
    </source>
</reference>
<keyword evidence="3" id="KW-1185">Reference proteome</keyword>
<protein>
    <submittedName>
        <fullName evidence="2">Uncharacterized protein</fullName>
    </submittedName>
</protein>
<dbReference type="RefSeq" id="WP_408177916.1">
    <property type="nucleotide sequence ID" value="NZ_JAQQEZ010000010.1"/>
</dbReference>
<evidence type="ECO:0000313" key="2">
    <source>
        <dbReference type="EMBL" id="MFM0002612.1"/>
    </source>
</evidence>